<keyword evidence="2" id="KW-1185">Reference proteome</keyword>
<dbReference type="RefSeq" id="XP_033679717.1">
    <property type="nucleotide sequence ID" value="XM_033836401.1"/>
</dbReference>
<gene>
    <name evidence="1" type="ORF">BU26DRAFT_84708</name>
</gene>
<name>A0A6A6I580_9PLEO</name>
<dbReference type="GeneID" id="54589731"/>
<dbReference type="EMBL" id="ML987202">
    <property type="protein sequence ID" value="KAF2244713.1"/>
    <property type="molecule type" value="Genomic_DNA"/>
</dbReference>
<proteinExistence type="predicted"/>
<protein>
    <submittedName>
        <fullName evidence="1">Uncharacterized protein</fullName>
    </submittedName>
</protein>
<dbReference type="Proteomes" id="UP000800094">
    <property type="component" value="Unassembled WGS sequence"/>
</dbReference>
<sequence length="98" mass="11123">MDRPESPRISIVIFLASHPHTVNGMEPMWVRLCLMVPCSLLPGRSATGIRLSLADTALPLGRFCDNLHCYRFPFPGSGVGRSRPIEEEVHWRVRKARR</sequence>
<accession>A0A6A6I580</accession>
<reference evidence="1" key="1">
    <citation type="journal article" date="2020" name="Stud. Mycol.">
        <title>101 Dothideomycetes genomes: a test case for predicting lifestyles and emergence of pathogens.</title>
        <authorList>
            <person name="Haridas S."/>
            <person name="Albert R."/>
            <person name="Binder M."/>
            <person name="Bloem J."/>
            <person name="Labutti K."/>
            <person name="Salamov A."/>
            <person name="Andreopoulos B."/>
            <person name="Baker S."/>
            <person name="Barry K."/>
            <person name="Bills G."/>
            <person name="Bluhm B."/>
            <person name="Cannon C."/>
            <person name="Castanera R."/>
            <person name="Culley D."/>
            <person name="Daum C."/>
            <person name="Ezra D."/>
            <person name="Gonzalez J."/>
            <person name="Henrissat B."/>
            <person name="Kuo A."/>
            <person name="Liang C."/>
            <person name="Lipzen A."/>
            <person name="Lutzoni F."/>
            <person name="Magnuson J."/>
            <person name="Mondo S."/>
            <person name="Nolan M."/>
            <person name="Ohm R."/>
            <person name="Pangilinan J."/>
            <person name="Park H.-J."/>
            <person name="Ramirez L."/>
            <person name="Alfaro M."/>
            <person name="Sun H."/>
            <person name="Tritt A."/>
            <person name="Yoshinaga Y."/>
            <person name="Zwiers L.-H."/>
            <person name="Turgeon B."/>
            <person name="Goodwin S."/>
            <person name="Spatafora J."/>
            <person name="Crous P."/>
            <person name="Grigoriev I."/>
        </authorList>
    </citation>
    <scope>NUCLEOTIDE SEQUENCE</scope>
    <source>
        <strain evidence="1">CBS 122368</strain>
    </source>
</reference>
<organism evidence="1 2">
    <name type="scientific">Trematosphaeria pertusa</name>
    <dbReference type="NCBI Taxonomy" id="390896"/>
    <lineage>
        <taxon>Eukaryota</taxon>
        <taxon>Fungi</taxon>
        <taxon>Dikarya</taxon>
        <taxon>Ascomycota</taxon>
        <taxon>Pezizomycotina</taxon>
        <taxon>Dothideomycetes</taxon>
        <taxon>Pleosporomycetidae</taxon>
        <taxon>Pleosporales</taxon>
        <taxon>Massarineae</taxon>
        <taxon>Trematosphaeriaceae</taxon>
        <taxon>Trematosphaeria</taxon>
    </lineage>
</organism>
<evidence type="ECO:0000313" key="2">
    <source>
        <dbReference type="Proteomes" id="UP000800094"/>
    </source>
</evidence>
<dbReference type="AlphaFoldDB" id="A0A6A6I580"/>
<evidence type="ECO:0000313" key="1">
    <source>
        <dbReference type="EMBL" id="KAF2244713.1"/>
    </source>
</evidence>